<accession>A0ABQ8SEZ7</accession>
<protein>
    <submittedName>
        <fullName evidence="1">Uncharacterized protein</fullName>
    </submittedName>
</protein>
<evidence type="ECO:0000313" key="2">
    <source>
        <dbReference type="Proteomes" id="UP001148838"/>
    </source>
</evidence>
<sequence>MAGLCEGGNEPPGSLKAKLRFVIGTHCCERVILVSSQRERYGNQRQPKKWLVCFEARTIIRKICNVAVISHTWWKIYVNGSTNHSDTPFIAGIHKDGGGTDGVTLNLKGTLNTSLIGIELLDNGQSNGRLASSDEEIRDDFNWKMIANISHEVLNERIAEQGEEIGQPATETLKRSDTGVNSEYSVSHCRINVDFALIFFGIIALNFTGKRPTAQNFWNTNKIEEKAMEEETGTDYVEM</sequence>
<comment type="caution">
    <text evidence="1">The sequence shown here is derived from an EMBL/GenBank/DDBJ whole genome shotgun (WGS) entry which is preliminary data.</text>
</comment>
<dbReference type="EMBL" id="JAJSOF020000029">
    <property type="protein sequence ID" value="KAJ4432533.1"/>
    <property type="molecule type" value="Genomic_DNA"/>
</dbReference>
<dbReference type="Proteomes" id="UP001148838">
    <property type="component" value="Unassembled WGS sequence"/>
</dbReference>
<reference evidence="1 2" key="1">
    <citation type="journal article" date="2022" name="Allergy">
        <title>Genome assembly and annotation of Periplaneta americana reveal a comprehensive cockroach allergen profile.</title>
        <authorList>
            <person name="Wang L."/>
            <person name="Xiong Q."/>
            <person name="Saelim N."/>
            <person name="Wang L."/>
            <person name="Nong W."/>
            <person name="Wan A.T."/>
            <person name="Shi M."/>
            <person name="Liu X."/>
            <person name="Cao Q."/>
            <person name="Hui J.H.L."/>
            <person name="Sookrung N."/>
            <person name="Leung T.F."/>
            <person name="Tungtrongchitr A."/>
            <person name="Tsui S.K.W."/>
        </authorList>
    </citation>
    <scope>NUCLEOTIDE SEQUENCE [LARGE SCALE GENOMIC DNA]</scope>
    <source>
        <strain evidence="1">PWHHKU_190912</strain>
    </source>
</reference>
<proteinExistence type="predicted"/>
<gene>
    <name evidence="1" type="ORF">ANN_21156</name>
</gene>
<keyword evidence="2" id="KW-1185">Reference proteome</keyword>
<evidence type="ECO:0000313" key="1">
    <source>
        <dbReference type="EMBL" id="KAJ4432533.1"/>
    </source>
</evidence>
<organism evidence="1 2">
    <name type="scientific">Periplaneta americana</name>
    <name type="common">American cockroach</name>
    <name type="synonym">Blatta americana</name>
    <dbReference type="NCBI Taxonomy" id="6978"/>
    <lineage>
        <taxon>Eukaryota</taxon>
        <taxon>Metazoa</taxon>
        <taxon>Ecdysozoa</taxon>
        <taxon>Arthropoda</taxon>
        <taxon>Hexapoda</taxon>
        <taxon>Insecta</taxon>
        <taxon>Pterygota</taxon>
        <taxon>Neoptera</taxon>
        <taxon>Polyneoptera</taxon>
        <taxon>Dictyoptera</taxon>
        <taxon>Blattodea</taxon>
        <taxon>Blattoidea</taxon>
        <taxon>Blattidae</taxon>
        <taxon>Blattinae</taxon>
        <taxon>Periplaneta</taxon>
    </lineage>
</organism>
<name>A0ABQ8SEZ7_PERAM</name>